<feature type="compositionally biased region" description="Basic and acidic residues" evidence="1">
    <location>
        <begin position="23"/>
        <end position="37"/>
    </location>
</feature>
<feature type="region of interest" description="Disordered" evidence="1">
    <location>
        <begin position="1"/>
        <end position="147"/>
    </location>
</feature>
<organism evidence="2">
    <name type="scientific">mine drainage metagenome</name>
    <dbReference type="NCBI Taxonomy" id="410659"/>
    <lineage>
        <taxon>unclassified sequences</taxon>
        <taxon>metagenomes</taxon>
        <taxon>ecological metagenomes</taxon>
    </lineage>
</organism>
<protein>
    <submittedName>
        <fullName evidence="2">Uncharacterized protein</fullName>
    </submittedName>
</protein>
<proteinExistence type="predicted"/>
<sequence>MQAAREIMIDGSFRNGLNTDEAGEGHHRQKIEHDGRTKPIGQAAGDRGGGGVACMVEGLVAPDPSRERTMTDQTERYRRNRRRENHPGCVRDSLRDRNRPEAGEPWQQQRRRGDEDRRADHHDTLRFCGVDQRAGRRLRNDARNRRN</sequence>
<dbReference type="AlphaFoldDB" id="A0A1J5P1M1"/>
<name>A0A1J5P1M1_9ZZZZ</name>
<feature type="compositionally biased region" description="Basic and acidic residues" evidence="1">
    <location>
        <begin position="138"/>
        <end position="147"/>
    </location>
</feature>
<gene>
    <name evidence="2" type="ORF">GALL_534380</name>
</gene>
<accession>A0A1J5P1M1</accession>
<dbReference type="EMBL" id="MLJW01007665">
    <property type="protein sequence ID" value="OIQ65006.1"/>
    <property type="molecule type" value="Genomic_DNA"/>
</dbReference>
<evidence type="ECO:0000256" key="1">
    <source>
        <dbReference type="SAM" id="MobiDB-lite"/>
    </source>
</evidence>
<comment type="caution">
    <text evidence="2">The sequence shown here is derived from an EMBL/GenBank/DDBJ whole genome shotgun (WGS) entry which is preliminary data.</text>
</comment>
<evidence type="ECO:0000313" key="2">
    <source>
        <dbReference type="EMBL" id="OIQ65006.1"/>
    </source>
</evidence>
<feature type="compositionally biased region" description="Basic and acidic residues" evidence="1">
    <location>
        <begin position="111"/>
        <end position="125"/>
    </location>
</feature>
<feature type="compositionally biased region" description="Basic and acidic residues" evidence="1">
    <location>
        <begin position="92"/>
        <end position="102"/>
    </location>
</feature>
<reference evidence="2" key="1">
    <citation type="submission" date="2016-10" db="EMBL/GenBank/DDBJ databases">
        <title>Sequence of Gallionella enrichment culture.</title>
        <authorList>
            <person name="Poehlein A."/>
            <person name="Muehling M."/>
            <person name="Daniel R."/>
        </authorList>
    </citation>
    <scope>NUCLEOTIDE SEQUENCE</scope>
</reference>
<feature type="compositionally biased region" description="Basic and acidic residues" evidence="1">
    <location>
        <begin position="64"/>
        <end position="77"/>
    </location>
</feature>